<name>A0A073AVE5_9PSEU</name>
<keyword evidence="3" id="KW-1185">Reference proteome</keyword>
<dbReference type="AlphaFoldDB" id="A0A073AVE5"/>
<sequence>MALSVLPTIAETETADLFVELQLLFAARPDPGRGAGTTPGHPESDRLPPPEHGTAPGPEGLPGEPVDTSKARPDLGESAGLNRMAWAAAG</sequence>
<comment type="caution">
    <text evidence="2">The sequence shown here is derived from an EMBL/GenBank/DDBJ whole genome shotgun (WGS) entry which is preliminary data.</text>
</comment>
<dbReference type="EMBL" id="JNVU01000035">
    <property type="protein sequence ID" value="KEI43753.1"/>
    <property type="molecule type" value="Genomic_DNA"/>
</dbReference>
<gene>
    <name evidence="2" type="ORF">GU90_14150</name>
</gene>
<proteinExistence type="predicted"/>
<evidence type="ECO:0000313" key="3">
    <source>
        <dbReference type="Proteomes" id="UP000031419"/>
    </source>
</evidence>
<evidence type="ECO:0000256" key="1">
    <source>
        <dbReference type="SAM" id="MobiDB-lite"/>
    </source>
</evidence>
<evidence type="ECO:0000313" key="2">
    <source>
        <dbReference type="EMBL" id="KEI43753.1"/>
    </source>
</evidence>
<feature type="region of interest" description="Disordered" evidence="1">
    <location>
        <begin position="28"/>
        <end position="90"/>
    </location>
</feature>
<accession>A0A073AVE5</accession>
<reference evidence="2 3" key="1">
    <citation type="submission" date="2014-06" db="EMBL/GenBank/DDBJ databases">
        <title>Saccharopolyspora rectivirgula DSM-43113 Genome sequencing.</title>
        <authorList>
            <person name="Barrera C."/>
            <person name="Millon L."/>
            <person name="Rognon B."/>
            <person name="Zaugg C."/>
            <person name="Monod M."/>
        </authorList>
    </citation>
    <scope>NUCLEOTIDE SEQUENCE [LARGE SCALE GENOMIC DNA]</scope>
    <source>
        <strain evidence="2 3">DSM 43113</strain>
    </source>
</reference>
<dbReference type="RefSeq" id="WP_029722170.1">
    <property type="nucleotide sequence ID" value="NZ_JAJUIW010000036.1"/>
</dbReference>
<dbReference type="Proteomes" id="UP000031419">
    <property type="component" value="Unassembled WGS sequence"/>
</dbReference>
<protein>
    <submittedName>
        <fullName evidence="2">Uncharacterized protein</fullName>
    </submittedName>
</protein>
<organism evidence="2 3">
    <name type="scientific">Saccharopolyspora rectivirgula</name>
    <dbReference type="NCBI Taxonomy" id="28042"/>
    <lineage>
        <taxon>Bacteria</taxon>
        <taxon>Bacillati</taxon>
        <taxon>Actinomycetota</taxon>
        <taxon>Actinomycetes</taxon>
        <taxon>Pseudonocardiales</taxon>
        <taxon>Pseudonocardiaceae</taxon>
        <taxon>Saccharopolyspora</taxon>
    </lineage>
</organism>